<dbReference type="CDD" id="cd05339">
    <property type="entry name" value="17beta-HSDXI-like_SDR_c"/>
    <property type="match status" value="1"/>
</dbReference>
<dbReference type="GO" id="GO:0052650">
    <property type="term" value="F:all-trans-retinol dehydrogenase (NADP+) activity"/>
    <property type="evidence" value="ECO:0007669"/>
    <property type="project" value="UniProtKB-ARBA"/>
</dbReference>
<reference evidence="13" key="1">
    <citation type="journal article" date="2021" name="Nat. Commun.">
        <title>Genetic determinants of endophytism in the Arabidopsis root mycobiome.</title>
        <authorList>
            <person name="Mesny F."/>
            <person name="Miyauchi S."/>
            <person name="Thiergart T."/>
            <person name="Pickel B."/>
            <person name="Atanasova L."/>
            <person name="Karlsson M."/>
            <person name="Huettel B."/>
            <person name="Barry K.W."/>
            <person name="Haridas S."/>
            <person name="Chen C."/>
            <person name="Bauer D."/>
            <person name="Andreopoulos W."/>
            <person name="Pangilinan J."/>
            <person name="LaButti K."/>
            <person name="Riley R."/>
            <person name="Lipzen A."/>
            <person name="Clum A."/>
            <person name="Drula E."/>
            <person name="Henrissat B."/>
            <person name="Kohler A."/>
            <person name="Grigoriev I.V."/>
            <person name="Martin F.M."/>
            <person name="Hacquard S."/>
        </authorList>
    </citation>
    <scope>NUCLEOTIDE SEQUENCE</scope>
    <source>
        <strain evidence="13">FSSC 5 MPI-SDFR-AT-0091</strain>
    </source>
</reference>
<keyword evidence="4" id="KW-0521">NADP</keyword>
<dbReference type="SUPFAM" id="SSF51735">
    <property type="entry name" value="NAD(P)-binding Rossmann-fold domains"/>
    <property type="match status" value="1"/>
</dbReference>
<evidence type="ECO:0000256" key="12">
    <source>
        <dbReference type="RuleBase" id="RU000363"/>
    </source>
</evidence>
<evidence type="ECO:0000313" key="13">
    <source>
        <dbReference type="EMBL" id="KAH7230022.1"/>
    </source>
</evidence>
<evidence type="ECO:0000313" key="14">
    <source>
        <dbReference type="Proteomes" id="UP000736672"/>
    </source>
</evidence>
<proteinExistence type="inferred from homology"/>
<dbReference type="PANTHER" id="PTHR24322">
    <property type="entry name" value="PKSB"/>
    <property type="match status" value="1"/>
</dbReference>
<dbReference type="InterPro" id="IPR020904">
    <property type="entry name" value="Sc_DH/Rdtase_CS"/>
</dbReference>
<comment type="caution">
    <text evidence="13">The sequence shown here is derived from an EMBL/GenBank/DDBJ whole genome shotgun (WGS) entry which is preliminary data.</text>
</comment>
<evidence type="ECO:0000256" key="3">
    <source>
        <dbReference type="ARBA" id="ARBA00022692"/>
    </source>
</evidence>
<dbReference type="OrthoDB" id="10253736at2759"/>
<evidence type="ECO:0000256" key="7">
    <source>
        <dbReference type="ARBA" id="ARBA00023098"/>
    </source>
</evidence>
<comment type="function">
    <text evidence="9">Catalyzes the reduction of all-trans-retinal to all-trans-retinol in the presence of NADPH.</text>
</comment>
<sequence length="321" mass="35615">MNSFTALSSYASSKSLSLDFARNLASSPRFQKALRVGAALTLVIGTNRLLTQLALNNLSRTKHWDWSEDIVMVTGGCNGIGELVCRKLASHGIKVVAVDLQPPQVPFPDNIFYYRLDVTSSQDISQIAKSIRQDVGEPTVLINNAGVASLKTILGESEEEIRRTFDVNVVAHFLLAREFLPWMIRQDHGHVITIASMASYITVASGVDYCASKAAALAFHEGLAQELKYKYNAKHVRTSVVHPTWIRTKMFDEALKKGSLKDILLEPNVVAEAITRLVLRGKSQQIILPSYLGIVSGLRVFPTWLQEYFRGVRSDLLDLTN</sequence>
<keyword evidence="6" id="KW-0560">Oxidoreductase</keyword>
<accession>A0A9P9JM43</accession>
<comment type="subcellular location">
    <subcellularLocation>
        <location evidence="1">Membrane</location>
        <topology evidence="1">Multi-pass membrane protein</topology>
    </subcellularLocation>
</comment>
<evidence type="ECO:0000256" key="6">
    <source>
        <dbReference type="ARBA" id="ARBA00023002"/>
    </source>
</evidence>
<dbReference type="Proteomes" id="UP000736672">
    <property type="component" value="Unassembled WGS sequence"/>
</dbReference>
<dbReference type="PROSITE" id="PS00061">
    <property type="entry name" value="ADH_SHORT"/>
    <property type="match status" value="1"/>
</dbReference>
<evidence type="ECO:0000256" key="10">
    <source>
        <dbReference type="ARBA" id="ARBA00068717"/>
    </source>
</evidence>
<keyword evidence="14" id="KW-1185">Reference proteome</keyword>
<keyword evidence="7" id="KW-0443">Lipid metabolism</keyword>
<dbReference type="PRINTS" id="PR00081">
    <property type="entry name" value="GDHRDH"/>
</dbReference>
<name>A0A9P9JM43_FUSSL</name>
<dbReference type="InterPro" id="IPR002347">
    <property type="entry name" value="SDR_fam"/>
</dbReference>
<protein>
    <recommendedName>
        <fullName evidence="10">Short-chain dehydrogenase/reductase 3</fullName>
    </recommendedName>
    <alternativeName>
        <fullName evidence="11">Retinal short-chain dehydrogenase/reductase 1</fullName>
    </alternativeName>
</protein>
<keyword evidence="8" id="KW-0472">Membrane</keyword>
<evidence type="ECO:0000256" key="2">
    <source>
        <dbReference type="ARBA" id="ARBA00006484"/>
    </source>
</evidence>
<evidence type="ECO:0000256" key="1">
    <source>
        <dbReference type="ARBA" id="ARBA00004141"/>
    </source>
</evidence>
<comment type="similarity">
    <text evidence="2 12">Belongs to the short-chain dehydrogenases/reductases (SDR) family.</text>
</comment>
<dbReference type="EMBL" id="JAGTJS010000041">
    <property type="protein sequence ID" value="KAH7230022.1"/>
    <property type="molecule type" value="Genomic_DNA"/>
</dbReference>
<evidence type="ECO:0000256" key="4">
    <source>
        <dbReference type="ARBA" id="ARBA00022857"/>
    </source>
</evidence>
<organism evidence="13 14">
    <name type="scientific">Fusarium solani</name>
    <name type="common">Filamentous fungus</name>
    <dbReference type="NCBI Taxonomy" id="169388"/>
    <lineage>
        <taxon>Eukaryota</taxon>
        <taxon>Fungi</taxon>
        <taxon>Dikarya</taxon>
        <taxon>Ascomycota</taxon>
        <taxon>Pezizomycotina</taxon>
        <taxon>Sordariomycetes</taxon>
        <taxon>Hypocreomycetidae</taxon>
        <taxon>Hypocreales</taxon>
        <taxon>Nectriaceae</taxon>
        <taxon>Fusarium</taxon>
        <taxon>Fusarium solani species complex</taxon>
    </lineage>
</organism>
<evidence type="ECO:0000256" key="8">
    <source>
        <dbReference type="ARBA" id="ARBA00023136"/>
    </source>
</evidence>
<gene>
    <name evidence="13" type="ORF">B0J15DRAFT_456602</name>
</gene>
<dbReference type="Pfam" id="PF00106">
    <property type="entry name" value="adh_short"/>
    <property type="match status" value="1"/>
</dbReference>
<evidence type="ECO:0000256" key="11">
    <source>
        <dbReference type="ARBA" id="ARBA00082544"/>
    </source>
</evidence>
<dbReference type="AlphaFoldDB" id="A0A9P9JM43"/>
<dbReference type="FunFam" id="3.40.50.720:FF:000131">
    <property type="entry name" value="Short-chain dehydrogenase/reductase 3"/>
    <property type="match status" value="1"/>
</dbReference>
<evidence type="ECO:0000256" key="5">
    <source>
        <dbReference type="ARBA" id="ARBA00022989"/>
    </source>
</evidence>
<dbReference type="PANTHER" id="PTHR24322:SF736">
    <property type="entry name" value="RETINOL DEHYDROGENASE 10"/>
    <property type="match status" value="1"/>
</dbReference>
<evidence type="ECO:0000256" key="9">
    <source>
        <dbReference type="ARBA" id="ARBA00059620"/>
    </source>
</evidence>
<keyword evidence="5" id="KW-1133">Transmembrane helix</keyword>
<dbReference type="PRINTS" id="PR00080">
    <property type="entry name" value="SDRFAMILY"/>
</dbReference>
<dbReference type="InterPro" id="IPR036291">
    <property type="entry name" value="NAD(P)-bd_dom_sf"/>
</dbReference>
<dbReference type="Gene3D" id="3.40.50.720">
    <property type="entry name" value="NAD(P)-binding Rossmann-like Domain"/>
    <property type="match status" value="1"/>
</dbReference>
<dbReference type="GO" id="GO:0016020">
    <property type="term" value="C:membrane"/>
    <property type="evidence" value="ECO:0007669"/>
    <property type="project" value="UniProtKB-SubCell"/>
</dbReference>
<keyword evidence="3" id="KW-0812">Transmembrane</keyword>